<sequence length="369" mass="39443">MTDSDLRDLVCLTMVAGVGPHTSRQLLERFGTARGVLEASVSTLREVQGIGPKIAERIATARRDHDAGAELERCHRAGVQVVTAQNPLYPPPLQDIPDPPFLLYIKGSYEPRDPLAIALVGSRKCTPYGLRVAERLGASLARVGITVVSGLARGIDAAAHRGAIKAGGRTLAVMANGLGQVYPPEHEDLAAQIAASGAVISEMPMGQGPLAGLFPQRNRIISGLCLGVVVIEATPRSGSLSTAHHAMEQNRDVFAVPGPVDSLSSHGCHRLIRDGARLVETVDDILEELGPLVREVRPSSEETPVRHPAELTLSELERSLLGQLDDRPTAVDELIGRTGLVASQVLATLSVLEMRRLVRRLPGHQFVRA</sequence>
<evidence type="ECO:0000259" key="2">
    <source>
        <dbReference type="Pfam" id="PF02481"/>
    </source>
</evidence>
<accession>A0AAU7CTC8</accession>
<dbReference type="Pfam" id="PF17782">
    <property type="entry name" value="WHD_DprA"/>
    <property type="match status" value="1"/>
</dbReference>
<reference evidence="4" key="1">
    <citation type="submission" date="2024-05" db="EMBL/GenBank/DDBJ databases">
        <title>Planctomycetes of the genus Singulisphaera possess chitinolytic capabilities.</title>
        <authorList>
            <person name="Ivanova A."/>
        </authorList>
    </citation>
    <scope>NUCLEOTIDE SEQUENCE</scope>
    <source>
        <strain evidence="4">Ch08T</strain>
    </source>
</reference>
<dbReference type="SUPFAM" id="SSF47781">
    <property type="entry name" value="RuvA domain 2-like"/>
    <property type="match status" value="1"/>
</dbReference>
<dbReference type="EMBL" id="CP155447">
    <property type="protein sequence ID" value="XBH08195.1"/>
    <property type="molecule type" value="Genomic_DNA"/>
</dbReference>
<dbReference type="InterPro" id="IPR036388">
    <property type="entry name" value="WH-like_DNA-bd_sf"/>
</dbReference>
<comment type="similarity">
    <text evidence="1">Belongs to the DprA/Smf family.</text>
</comment>
<dbReference type="PANTHER" id="PTHR43022:SF1">
    <property type="entry name" value="PROTEIN SMF"/>
    <property type="match status" value="1"/>
</dbReference>
<dbReference type="NCBIfam" id="TIGR00732">
    <property type="entry name" value="dprA"/>
    <property type="match status" value="1"/>
</dbReference>
<name>A0AAU7CTC8_9BACT</name>
<dbReference type="InterPro" id="IPR041614">
    <property type="entry name" value="DprA_WH"/>
</dbReference>
<feature type="domain" description="Smf/DprA SLOG" evidence="2">
    <location>
        <begin position="81"/>
        <end position="289"/>
    </location>
</feature>
<evidence type="ECO:0000259" key="3">
    <source>
        <dbReference type="Pfam" id="PF17782"/>
    </source>
</evidence>
<dbReference type="Pfam" id="PF14520">
    <property type="entry name" value="HHH_5"/>
    <property type="match status" value="1"/>
</dbReference>
<evidence type="ECO:0000313" key="4">
    <source>
        <dbReference type="EMBL" id="XBH08195.1"/>
    </source>
</evidence>
<protein>
    <submittedName>
        <fullName evidence="4">DNA-processing protein DprA</fullName>
    </submittedName>
</protein>
<organism evidence="4">
    <name type="scientific">Singulisphaera sp. Ch08</name>
    <dbReference type="NCBI Taxonomy" id="3120278"/>
    <lineage>
        <taxon>Bacteria</taxon>
        <taxon>Pseudomonadati</taxon>
        <taxon>Planctomycetota</taxon>
        <taxon>Planctomycetia</taxon>
        <taxon>Isosphaerales</taxon>
        <taxon>Isosphaeraceae</taxon>
        <taxon>Singulisphaera</taxon>
    </lineage>
</organism>
<dbReference type="AlphaFoldDB" id="A0AAU7CTC8"/>
<dbReference type="InterPro" id="IPR010994">
    <property type="entry name" value="RuvA_2-like"/>
</dbReference>
<gene>
    <name evidence="4" type="primary">dprA</name>
    <name evidence="4" type="ORF">V5E97_19785</name>
</gene>
<proteinExistence type="inferred from homology"/>
<dbReference type="Pfam" id="PF02481">
    <property type="entry name" value="DNA_processg_A"/>
    <property type="match status" value="1"/>
</dbReference>
<dbReference type="SUPFAM" id="SSF102405">
    <property type="entry name" value="MCP/YpsA-like"/>
    <property type="match status" value="1"/>
</dbReference>
<evidence type="ECO:0000256" key="1">
    <source>
        <dbReference type="ARBA" id="ARBA00006525"/>
    </source>
</evidence>
<dbReference type="InterPro" id="IPR003488">
    <property type="entry name" value="DprA"/>
</dbReference>
<dbReference type="PANTHER" id="PTHR43022">
    <property type="entry name" value="PROTEIN SMF"/>
    <property type="match status" value="1"/>
</dbReference>
<dbReference type="Gene3D" id="1.10.10.10">
    <property type="entry name" value="Winged helix-like DNA-binding domain superfamily/Winged helix DNA-binding domain"/>
    <property type="match status" value="1"/>
</dbReference>
<dbReference type="GO" id="GO:0009294">
    <property type="term" value="P:DNA-mediated transformation"/>
    <property type="evidence" value="ECO:0007669"/>
    <property type="project" value="InterPro"/>
</dbReference>
<dbReference type="RefSeq" id="WP_406701031.1">
    <property type="nucleotide sequence ID" value="NZ_CP155447.1"/>
</dbReference>
<dbReference type="InterPro" id="IPR057666">
    <property type="entry name" value="DrpA_SLOG"/>
</dbReference>
<dbReference type="Gene3D" id="3.40.50.450">
    <property type="match status" value="1"/>
</dbReference>
<feature type="domain" description="DprA winged helix" evidence="3">
    <location>
        <begin position="307"/>
        <end position="363"/>
    </location>
</feature>